<gene>
    <name evidence="1" type="ORF">BKM31_04550</name>
</gene>
<evidence type="ECO:0000313" key="1">
    <source>
        <dbReference type="EMBL" id="AQZ60857.1"/>
    </source>
</evidence>
<organism evidence="1 2">
    <name type="scientific">[Actinomadura] parvosata subsp. kistnae</name>
    <dbReference type="NCBI Taxonomy" id="1909395"/>
    <lineage>
        <taxon>Bacteria</taxon>
        <taxon>Bacillati</taxon>
        <taxon>Actinomycetota</taxon>
        <taxon>Actinomycetes</taxon>
        <taxon>Streptosporangiales</taxon>
        <taxon>Streptosporangiaceae</taxon>
        <taxon>Nonomuraea</taxon>
    </lineage>
</organism>
<proteinExistence type="predicted"/>
<dbReference type="KEGG" id="noa:BKM31_04550"/>
<dbReference type="EMBL" id="CP017717">
    <property type="protein sequence ID" value="AQZ60857.1"/>
    <property type="molecule type" value="Genomic_DNA"/>
</dbReference>
<evidence type="ECO:0000313" key="2">
    <source>
        <dbReference type="Proteomes" id="UP000190797"/>
    </source>
</evidence>
<dbReference type="STRING" id="1909395.BKM31_04550"/>
<dbReference type="Proteomes" id="UP000190797">
    <property type="component" value="Chromosome"/>
</dbReference>
<name>A0A1U9ZSD3_9ACTN</name>
<accession>A0A1U9ZSD3</accession>
<dbReference type="AlphaFoldDB" id="A0A1U9ZSD3"/>
<protein>
    <submittedName>
        <fullName evidence="1">Uncharacterized protein</fullName>
    </submittedName>
</protein>
<keyword evidence="2" id="KW-1185">Reference proteome</keyword>
<reference evidence="2" key="1">
    <citation type="journal article" date="2017" name="Med. Chem. Commun.">
        <title>Nonomuraea sp. ATCC 55076 harbours the largest actinomycete chromosome to date and the kistamicin biosynthetic gene cluster.</title>
        <authorList>
            <person name="Nazari B."/>
            <person name="Forneris C.C."/>
            <person name="Gibson M.I."/>
            <person name="Moon K."/>
            <person name="Schramma K.R."/>
            <person name="Seyedsayamdost M.R."/>
        </authorList>
    </citation>
    <scope>NUCLEOTIDE SEQUENCE [LARGE SCALE GENOMIC DNA]</scope>
    <source>
        <strain evidence="2">ATCC 55076</strain>
    </source>
</reference>
<sequence>MFLDPRSGAEVELVDEHDSAPGEYLLSHAGELEWIVGEKSSSRRNFDSDGGGRVARQYFDDPRVKDLLGEEFTDLLDRPALGQQRTSTTKLTDLLVEVRKVISAQSYAGFGQRLTLLRGEYPCPSPPVADISHFQYERHADSPLDSGHSWATDSE</sequence>